<protein>
    <submittedName>
        <fullName evidence="2">Uncharacterized protein</fullName>
    </submittedName>
</protein>
<dbReference type="AlphaFoldDB" id="A0A0U5JQI7"/>
<feature type="transmembrane region" description="Helical" evidence="1">
    <location>
        <begin position="29"/>
        <end position="58"/>
    </location>
</feature>
<dbReference type="RefSeq" id="WP_019253305.1">
    <property type="nucleotide sequence ID" value="NZ_CP102425.1"/>
</dbReference>
<reference evidence="2" key="2">
    <citation type="submission" date="2015-10" db="EMBL/GenBank/DDBJ databases">
        <authorList>
            <person name="Gilbert D.G."/>
        </authorList>
    </citation>
    <scope>NUCLEOTIDE SEQUENCE</scope>
    <source>
        <strain evidence="3">20-2</strain>
        <strain evidence="2">3c6</strain>
    </source>
</reference>
<dbReference type="Proteomes" id="UP000235484">
    <property type="component" value="Unassembled WGS sequence"/>
</dbReference>
<feature type="transmembrane region" description="Helical" evidence="1">
    <location>
        <begin position="5"/>
        <end position="23"/>
    </location>
</feature>
<sequence>MGKIIYWVLLIALIVITMGINAHHTHNMVYIHSLILITIMVVISMVSFIAILYCVMAFIFDLRIFHVSSVFSLILLIAVLVGIMLSNFLGWFQHHYHYHMTSLTIMEYYIQWSLIYTTIYQVIFNDLSKSSKYMLKIVAESRIINPDYIIMALFPALISTWIAIVIYKVQQKQI</sequence>
<feature type="transmembrane region" description="Helical" evidence="1">
    <location>
        <begin position="148"/>
        <end position="167"/>
    </location>
</feature>
<evidence type="ECO:0000313" key="7">
    <source>
        <dbReference type="Proteomes" id="UP000452188"/>
    </source>
</evidence>
<reference evidence="7 8" key="3">
    <citation type="submission" date="2019-11" db="EMBL/GenBank/DDBJ databases">
        <title>Draft genome sequence of 12 host-associated Lactobacillus reuteri rodent strains.</title>
        <authorList>
            <person name="Zhang S."/>
            <person name="Ozcam M."/>
            <person name="Van Pijkeren J.P."/>
        </authorList>
    </citation>
    <scope>NUCLEOTIDE SEQUENCE [LARGE SCALE GENOMIC DNA]</scope>
    <source>
        <strain evidence="4 7">6799jm-1</strain>
        <strain evidence="5 8">CR</strain>
    </source>
</reference>
<reference evidence="6" key="1">
    <citation type="submission" date="2015-10" db="EMBL/GenBank/DDBJ databases">
        <authorList>
            <person name="Crossman L.C."/>
        </authorList>
    </citation>
    <scope>NUCLEOTIDE SEQUENCE [LARGE SCALE GENOMIC DNA]</scope>
    <source>
        <strain evidence="6">20-2</strain>
    </source>
</reference>
<feature type="transmembrane region" description="Helical" evidence="1">
    <location>
        <begin position="70"/>
        <end position="89"/>
    </location>
</feature>
<evidence type="ECO:0000313" key="6">
    <source>
        <dbReference type="Proteomes" id="UP000235484"/>
    </source>
</evidence>
<dbReference type="Proteomes" id="UP000452188">
    <property type="component" value="Unassembled WGS sequence"/>
</dbReference>
<proteinExistence type="predicted"/>
<accession>A0A0U5JQI7</accession>
<feature type="transmembrane region" description="Helical" evidence="1">
    <location>
        <begin position="109"/>
        <end position="127"/>
    </location>
</feature>
<dbReference type="EMBL" id="LN887433">
    <property type="protein sequence ID" value="CUR39366.1"/>
    <property type="molecule type" value="Genomic_DNA"/>
</dbReference>
<keyword evidence="1" id="KW-0812">Transmembrane</keyword>
<dbReference type="Proteomes" id="UP000470878">
    <property type="component" value="Unassembled WGS sequence"/>
</dbReference>
<dbReference type="EMBL" id="WJMV01000037">
    <property type="protein sequence ID" value="MRG75856.1"/>
    <property type="molecule type" value="Genomic_DNA"/>
</dbReference>
<keyword evidence="1" id="KW-1133">Transmembrane helix</keyword>
<dbReference type="EMBL" id="WJMX01000017">
    <property type="protein sequence ID" value="MRH80889.1"/>
    <property type="molecule type" value="Genomic_DNA"/>
</dbReference>
<gene>
    <name evidence="5" type="ORF">GIX77_08960</name>
    <name evidence="4" type="ORF">GIX79_08900</name>
    <name evidence="3" type="ORF">LRLP16767_LR202_01259</name>
    <name evidence="2" type="ORF">LRLP16767_LR3C6_01333</name>
</gene>
<evidence type="ECO:0000313" key="3">
    <source>
        <dbReference type="EMBL" id="CUR41198.1"/>
    </source>
</evidence>
<evidence type="ECO:0000313" key="2">
    <source>
        <dbReference type="EMBL" id="CUR39366.1"/>
    </source>
</evidence>
<evidence type="ECO:0000313" key="5">
    <source>
        <dbReference type="EMBL" id="MRH80889.1"/>
    </source>
</evidence>
<name>A0A0U5JQI7_LIMRT</name>
<dbReference type="EMBL" id="LN887605">
    <property type="protein sequence ID" value="CUR41198.1"/>
    <property type="molecule type" value="Genomic_DNA"/>
</dbReference>
<organism evidence="2">
    <name type="scientific">Limosilactobacillus reuteri</name>
    <name type="common">Lactobacillus reuteri</name>
    <dbReference type="NCBI Taxonomy" id="1598"/>
    <lineage>
        <taxon>Bacteria</taxon>
        <taxon>Bacillati</taxon>
        <taxon>Bacillota</taxon>
        <taxon>Bacilli</taxon>
        <taxon>Lactobacillales</taxon>
        <taxon>Lactobacillaceae</taxon>
        <taxon>Limosilactobacillus</taxon>
    </lineage>
</organism>
<keyword evidence="1" id="KW-0472">Membrane</keyword>
<evidence type="ECO:0000313" key="4">
    <source>
        <dbReference type="EMBL" id="MRG75856.1"/>
    </source>
</evidence>
<evidence type="ECO:0000256" key="1">
    <source>
        <dbReference type="SAM" id="Phobius"/>
    </source>
</evidence>
<evidence type="ECO:0000313" key="8">
    <source>
        <dbReference type="Proteomes" id="UP000470878"/>
    </source>
</evidence>